<name>A0AAN0RZ85_9BURK</name>
<keyword evidence="2" id="KW-1185">Reference proteome</keyword>
<evidence type="ECO:0000313" key="2">
    <source>
        <dbReference type="Proteomes" id="UP000029413"/>
    </source>
</evidence>
<reference evidence="1 2" key="1">
    <citation type="submission" date="2014-05" db="EMBL/GenBank/DDBJ databases">
        <authorList>
            <person name="Bishop-Lilly K.A."/>
            <person name="Broomall S.M."/>
            <person name="Chain P.S."/>
            <person name="Chertkov O."/>
            <person name="Coyne S.R."/>
            <person name="Daligault H.E."/>
            <person name="Davenport K.W."/>
            <person name="Erkkila T."/>
            <person name="Frey K.G."/>
            <person name="Gibbons H.S."/>
            <person name="Gu W."/>
            <person name="Jaissle J."/>
            <person name="Johnson S.L."/>
            <person name="Koroleva G.I."/>
            <person name="Ladner J.T."/>
            <person name="Lo C.-C."/>
            <person name="Minogue T.D."/>
            <person name="Munk C."/>
            <person name="Palacios G.F."/>
            <person name="Redden C.L."/>
            <person name="Rosenzweig C.N."/>
            <person name="Scholz M.B."/>
            <person name="Teshima H."/>
            <person name="Xu Y."/>
        </authorList>
    </citation>
    <scope>NUCLEOTIDE SEQUENCE [LARGE SCALE GENOMIC DNA]</scope>
    <source>
        <strain evidence="1 2">DDS 22E-1</strain>
    </source>
</reference>
<dbReference type="Proteomes" id="UP000029413">
    <property type="component" value="Chromosome 2"/>
</dbReference>
<dbReference type="AlphaFoldDB" id="A0AAN0RZ85"/>
<evidence type="ECO:0000313" key="1">
    <source>
        <dbReference type="EMBL" id="AIO36508.1"/>
    </source>
</evidence>
<organism evidence="1 2">
    <name type="scientific">Burkholderia cenocepacia</name>
    <dbReference type="NCBI Taxonomy" id="95486"/>
    <lineage>
        <taxon>Bacteria</taxon>
        <taxon>Pseudomonadati</taxon>
        <taxon>Pseudomonadota</taxon>
        <taxon>Betaproteobacteria</taxon>
        <taxon>Burkholderiales</taxon>
        <taxon>Burkholderiaceae</taxon>
        <taxon>Burkholderia</taxon>
        <taxon>Burkholderia cepacia complex</taxon>
    </lineage>
</organism>
<dbReference type="KEGG" id="bcen:DM39_6205"/>
<proteinExistence type="predicted"/>
<gene>
    <name evidence="1" type="ORF">DM39_6205</name>
</gene>
<sequence>MTRVFLHQQETIMICRPNGKTAPVAGACIASMPPPVGRVTHDAGMPSVRDVVRALGSAAANVLNAFACVAPALASNQAHFACGAAGGTDGDRRVAGIA</sequence>
<accession>A0AAN0RZ85</accession>
<protein>
    <submittedName>
        <fullName evidence="1">Uncharacterized protein</fullName>
    </submittedName>
</protein>
<dbReference type="EMBL" id="CP007784">
    <property type="protein sequence ID" value="AIO36508.1"/>
    <property type="molecule type" value="Genomic_DNA"/>
</dbReference>